<reference evidence="3" key="1">
    <citation type="submission" date="2016-10" db="EMBL/GenBank/DDBJ databases">
        <authorList>
            <person name="Varghese N."/>
            <person name="Submissions S."/>
        </authorList>
    </citation>
    <scope>NUCLEOTIDE SEQUENCE [LARGE SCALE GENOMIC DNA]</scope>
    <source>
        <strain evidence="3">XJ109</strain>
    </source>
</reference>
<dbReference type="SUPFAM" id="SSF109854">
    <property type="entry name" value="DinB/YfiT-like putative metalloenzymes"/>
    <property type="match status" value="1"/>
</dbReference>
<dbReference type="EMBL" id="FOUZ01000018">
    <property type="protein sequence ID" value="SFN65282.1"/>
    <property type="molecule type" value="Genomic_DNA"/>
</dbReference>
<evidence type="ECO:0000313" key="3">
    <source>
        <dbReference type="Proteomes" id="UP000199149"/>
    </source>
</evidence>
<dbReference type="OrthoDB" id="4295522at2"/>
<dbReference type="InterPro" id="IPR024775">
    <property type="entry name" value="DinB-like"/>
</dbReference>
<keyword evidence="3" id="KW-1185">Reference proteome</keyword>
<protein>
    <submittedName>
        <fullName evidence="2">DinB superfamily protein</fullName>
    </submittedName>
</protein>
<evidence type="ECO:0000313" key="2">
    <source>
        <dbReference type="EMBL" id="SFN65282.1"/>
    </source>
</evidence>
<dbReference type="Gene3D" id="1.20.120.450">
    <property type="entry name" value="dinb family like domain"/>
    <property type="match status" value="1"/>
</dbReference>
<evidence type="ECO:0000259" key="1">
    <source>
        <dbReference type="Pfam" id="PF12867"/>
    </source>
</evidence>
<gene>
    <name evidence="2" type="ORF">SAMN05421738_11838</name>
</gene>
<dbReference type="Pfam" id="PF12867">
    <property type="entry name" value="DinB_2"/>
    <property type="match status" value="1"/>
</dbReference>
<sequence>MEEHIIYLTNIRKQIIDELEQHSLKQLLYIPMGYKNNLFWNAAHVLATQQLIHYYLTDTRMLVDIDFIQKYKKGTLGNTEATEADVKELKEMLENTPMQLFKDYRSEKLSYYKSYKTSFGITLESIEDAILYNNIHEAMHLGYMHSMKKNIPF</sequence>
<organism evidence="2 3">
    <name type="scientific">Algoriella xinjiangensis</name>
    <dbReference type="NCBI Taxonomy" id="684065"/>
    <lineage>
        <taxon>Bacteria</taxon>
        <taxon>Pseudomonadati</taxon>
        <taxon>Bacteroidota</taxon>
        <taxon>Flavobacteriia</taxon>
        <taxon>Flavobacteriales</taxon>
        <taxon>Weeksellaceae</taxon>
        <taxon>Algoriella</taxon>
    </lineage>
</organism>
<feature type="domain" description="DinB-like" evidence="1">
    <location>
        <begin position="12"/>
        <end position="144"/>
    </location>
</feature>
<dbReference type="AlphaFoldDB" id="A0A1I5ASC5"/>
<name>A0A1I5ASC5_9FLAO</name>
<dbReference type="STRING" id="684065.SAMN05421738_11838"/>
<proteinExistence type="predicted"/>
<dbReference type="InterPro" id="IPR034660">
    <property type="entry name" value="DinB/YfiT-like"/>
</dbReference>
<dbReference type="RefSeq" id="WP_092910215.1">
    <property type="nucleotide sequence ID" value="NZ_FOUZ01000018.1"/>
</dbReference>
<dbReference type="Proteomes" id="UP000199149">
    <property type="component" value="Unassembled WGS sequence"/>
</dbReference>
<accession>A0A1I5ASC5</accession>